<proteinExistence type="predicted"/>
<reference evidence="3" key="1">
    <citation type="journal article" date="2021" name="bioRxiv">
        <title>Whole Genome Assembly and Annotation of Northern Wild Rice, Zizania palustris L., Supports a Whole Genome Duplication in the Zizania Genus.</title>
        <authorList>
            <person name="Haas M."/>
            <person name="Kono T."/>
            <person name="Macchietto M."/>
            <person name="Millas R."/>
            <person name="McGilp L."/>
            <person name="Shao M."/>
            <person name="Duquette J."/>
            <person name="Hirsch C.N."/>
            <person name="Kimball J."/>
        </authorList>
    </citation>
    <scope>NUCLEOTIDE SEQUENCE</scope>
    <source>
        <tissue evidence="3">Fresh leaf tissue</tissue>
    </source>
</reference>
<keyword evidence="1" id="KW-0694">RNA-binding</keyword>
<dbReference type="Pfam" id="PF00013">
    <property type="entry name" value="KH_1"/>
    <property type="match status" value="1"/>
</dbReference>
<evidence type="ECO:0000313" key="4">
    <source>
        <dbReference type="Proteomes" id="UP000729402"/>
    </source>
</evidence>
<evidence type="ECO:0000256" key="1">
    <source>
        <dbReference type="PROSITE-ProRule" id="PRU00117"/>
    </source>
</evidence>
<evidence type="ECO:0000313" key="3">
    <source>
        <dbReference type="EMBL" id="KAG8097618.1"/>
    </source>
</evidence>
<dbReference type="EMBL" id="JAAALK010000079">
    <property type="protein sequence ID" value="KAG8097618.1"/>
    <property type="molecule type" value="Genomic_DNA"/>
</dbReference>
<protein>
    <recommendedName>
        <fullName evidence="2">K Homology domain-containing protein</fullName>
    </recommendedName>
</protein>
<dbReference type="OrthoDB" id="1937934at2759"/>
<keyword evidence="4" id="KW-1185">Reference proteome</keyword>
<dbReference type="GO" id="GO:0003723">
    <property type="term" value="F:RNA binding"/>
    <property type="evidence" value="ECO:0007669"/>
    <property type="project" value="UniProtKB-UniRule"/>
</dbReference>
<feature type="domain" description="K Homology" evidence="2">
    <location>
        <begin position="176"/>
        <end position="221"/>
    </location>
</feature>
<gene>
    <name evidence="3" type="ORF">GUJ93_ZPchr0013g36188</name>
</gene>
<reference evidence="3" key="2">
    <citation type="submission" date="2021-02" db="EMBL/GenBank/DDBJ databases">
        <authorList>
            <person name="Kimball J.A."/>
            <person name="Haas M.W."/>
            <person name="Macchietto M."/>
            <person name="Kono T."/>
            <person name="Duquette J."/>
            <person name="Shao M."/>
        </authorList>
    </citation>
    <scope>NUCLEOTIDE SEQUENCE</scope>
    <source>
        <tissue evidence="3">Fresh leaf tissue</tissue>
    </source>
</reference>
<dbReference type="Proteomes" id="UP000729402">
    <property type="component" value="Unassembled WGS sequence"/>
</dbReference>
<name>A0A8J6C2C7_ZIZPA</name>
<dbReference type="PROSITE" id="PS50084">
    <property type="entry name" value="KH_TYPE_1"/>
    <property type="match status" value="1"/>
</dbReference>
<dbReference type="PANTHER" id="PTHR10288">
    <property type="entry name" value="KH DOMAIN CONTAINING RNA BINDING PROTEIN"/>
    <property type="match status" value="1"/>
</dbReference>
<organism evidence="3 4">
    <name type="scientific">Zizania palustris</name>
    <name type="common">Northern wild rice</name>
    <dbReference type="NCBI Taxonomy" id="103762"/>
    <lineage>
        <taxon>Eukaryota</taxon>
        <taxon>Viridiplantae</taxon>
        <taxon>Streptophyta</taxon>
        <taxon>Embryophyta</taxon>
        <taxon>Tracheophyta</taxon>
        <taxon>Spermatophyta</taxon>
        <taxon>Magnoliopsida</taxon>
        <taxon>Liliopsida</taxon>
        <taxon>Poales</taxon>
        <taxon>Poaceae</taxon>
        <taxon>BOP clade</taxon>
        <taxon>Oryzoideae</taxon>
        <taxon>Oryzeae</taxon>
        <taxon>Zizaniinae</taxon>
        <taxon>Zizania</taxon>
    </lineage>
</organism>
<dbReference type="CDD" id="cd22459">
    <property type="entry name" value="KH-I_PEPPER_rpt1_like"/>
    <property type="match status" value="1"/>
</dbReference>
<comment type="caution">
    <text evidence="3">The sequence shown here is derived from an EMBL/GenBank/DDBJ whole genome shotgun (WGS) entry which is preliminary data.</text>
</comment>
<accession>A0A8J6C2C7</accession>
<dbReference type="AlphaFoldDB" id="A0A8J6C2C7"/>
<evidence type="ECO:0000259" key="2">
    <source>
        <dbReference type="Pfam" id="PF00013"/>
    </source>
</evidence>
<sequence>MCSTANGPTDFALDYSSLLDPDPPIPSGLDCRAISPSPPPATTSGHLRPAASCFFRRILAVAANMDGPVENFTTNDLGEMLQNHYSEEQPNPYSDVAHSYNEEPINLHNVEVENPYMQQVGLYNEDPENQYSEEPSNPYQEELENSYNGEVMQQQDSLEVESDDKKWPGWPGESVFRILVPAQKVGAIIGRKGEFIKKMCEESKARIKILDGPPGVPERAVVTAV</sequence>
<dbReference type="InterPro" id="IPR004088">
    <property type="entry name" value="KH_dom_type_1"/>
</dbReference>